<dbReference type="SUPFAM" id="SSF55811">
    <property type="entry name" value="Nudix"/>
    <property type="match status" value="1"/>
</dbReference>
<dbReference type="RefSeq" id="WP_016176261.1">
    <property type="nucleotide sequence ID" value="NZ_KE136392.1"/>
</dbReference>
<dbReference type="OrthoDB" id="9008185at2"/>
<feature type="domain" description="Nudix hydrolase" evidence="2">
    <location>
        <begin position="6"/>
        <end position="130"/>
    </location>
</feature>
<evidence type="ECO:0000313" key="4">
    <source>
        <dbReference type="Proteomes" id="UP000014136"/>
    </source>
</evidence>
<dbReference type="InterPro" id="IPR000086">
    <property type="entry name" value="NUDIX_hydrolase_dom"/>
</dbReference>
<evidence type="ECO:0000256" key="1">
    <source>
        <dbReference type="ARBA" id="ARBA00005582"/>
    </source>
</evidence>
<comment type="caution">
    <text evidence="3">The sequence shown here is derived from an EMBL/GenBank/DDBJ whole genome shotgun (WGS) entry which is preliminary data.</text>
</comment>
<dbReference type="PATRIC" id="fig|1139996.3.peg.2463"/>
<dbReference type="Proteomes" id="UP000014136">
    <property type="component" value="Unassembled WGS sequence"/>
</dbReference>
<comment type="similarity">
    <text evidence="1">Belongs to the Nudix hydrolase family.</text>
</comment>
<dbReference type="AlphaFoldDB" id="S0NZ95"/>
<accession>S0NZ95</accession>
<evidence type="ECO:0000313" key="3">
    <source>
        <dbReference type="EMBL" id="EOT25625.1"/>
    </source>
</evidence>
<protein>
    <recommendedName>
        <fullName evidence="2">Nudix hydrolase domain-containing protein</fullName>
    </recommendedName>
</protein>
<dbReference type="PANTHER" id="PTHR43736:SF1">
    <property type="entry name" value="DIHYDRONEOPTERIN TRIPHOSPHATE DIPHOSPHATASE"/>
    <property type="match status" value="1"/>
</dbReference>
<sequence length="147" mass="16939">MSRAEQAIFTNMCMIENEKGQILIQDRQKANWPGVTFPGGHVEKGESFCASVIREVKEETGLVISNPVLCGVKQFQTRHHERYVVFFYRAKATGVLQASREGAVFWIEKADLTNYVLAEDFLAMYQVFVDDTLSEFYYDEHEHVHLL</sequence>
<dbReference type="PROSITE" id="PS51462">
    <property type="entry name" value="NUDIX"/>
    <property type="match status" value="1"/>
</dbReference>
<proteinExistence type="inferred from homology"/>
<dbReference type="eggNOG" id="COG1051">
    <property type="taxonomic scope" value="Bacteria"/>
</dbReference>
<reference evidence="3 4" key="1">
    <citation type="submission" date="2013-03" db="EMBL/GenBank/DDBJ databases">
        <title>The Genome Sequence of Enterococcus saccharolyticus ATCC_43076 (Illumina only assembly).</title>
        <authorList>
            <consortium name="The Broad Institute Genomics Platform"/>
            <consortium name="The Broad Institute Genome Sequencing Center for Infectious Disease"/>
            <person name="Earl A."/>
            <person name="Russ C."/>
            <person name="Gilmore M."/>
            <person name="Surin D."/>
            <person name="Walker B."/>
            <person name="Young S."/>
            <person name="Zeng Q."/>
            <person name="Gargeya S."/>
            <person name="Fitzgerald M."/>
            <person name="Haas B."/>
            <person name="Abouelleil A."/>
            <person name="Allen A.W."/>
            <person name="Alvarado L."/>
            <person name="Arachchi H.M."/>
            <person name="Berlin A.M."/>
            <person name="Chapman S.B."/>
            <person name="Gainer-Dewar J."/>
            <person name="Goldberg J."/>
            <person name="Griggs A."/>
            <person name="Gujja S."/>
            <person name="Hansen M."/>
            <person name="Howarth C."/>
            <person name="Imamovic A."/>
            <person name="Ireland A."/>
            <person name="Larimer J."/>
            <person name="McCowan C."/>
            <person name="Murphy C."/>
            <person name="Pearson M."/>
            <person name="Poon T.W."/>
            <person name="Priest M."/>
            <person name="Roberts A."/>
            <person name="Saif S."/>
            <person name="Shea T."/>
            <person name="Sisk P."/>
            <person name="Sykes S."/>
            <person name="Wortman J."/>
            <person name="Nusbaum C."/>
            <person name="Birren B."/>
        </authorList>
    </citation>
    <scope>NUCLEOTIDE SEQUENCE [LARGE SCALE GENOMIC DNA]</scope>
    <source>
        <strain evidence="3 4">ATCC 43076</strain>
    </source>
</reference>
<dbReference type="Pfam" id="PF00293">
    <property type="entry name" value="NUDIX"/>
    <property type="match status" value="1"/>
</dbReference>
<dbReference type="PANTHER" id="PTHR43736">
    <property type="entry name" value="ADP-RIBOSE PYROPHOSPHATASE"/>
    <property type="match status" value="1"/>
</dbReference>
<dbReference type="EMBL" id="AHYT01000013">
    <property type="protein sequence ID" value="EOT25625.1"/>
    <property type="molecule type" value="Genomic_DNA"/>
</dbReference>
<keyword evidence="4" id="KW-1185">Reference proteome</keyword>
<dbReference type="CDD" id="cd18875">
    <property type="entry name" value="NUDIX_Hydrolase"/>
    <property type="match status" value="1"/>
</dbReference>
<gene>
    <name evidence="3" type="ORF">OMQ_02512</name>
</gene>
<organism evidence="3 4">
    <name type="scientific">Enterococcus saccharolyticus subsp. saccharolyticus ATCC 43076</name>
    <dbReference type="NCBI Taxonomy" id="1139996"/>
    <lineage>
        <taxon>Bacteria</taxon>
        <taxon>Bacillati</taxon>
        <taxon>Bacillota</taxon>
        <taxon>Bacilli</taxon>
        <taxon>Lactobacillales</taxon>
        <taxon>Enterococcaceae</taxon>
        <taxon>Enterococcus</taxon>
    </lineage>
</organism>
<evidence type="ECO:0000259" key="2">
    <source>
        <dbReference type="PROSITE" id="PS51462"/>
    </source>
</evidence>
<dbReference type="Gene3D" id="3.90.79.10">
    <property type="entry name" value="Nucleoside Triphosphate Pyrophosphohydrolase"/>
    <property type="match status" value="1"/>
</dbReference>
<dbReference type="HOGENOM" id="CLU_037162_17_0_9"/>
<dbReference type="STRING" id="41997.RV16_GL001557"/>
<dbReference type="InterPro" id="IPR015797">
    <property type="entry name" value="NUDIX_hydrolase-like_dom_sf"/>
</dbReference>
<name>S0NZ95_9ENTE</name>